<organism evidence="2 3">
    <name type="scientific">Patella caerulea</name>
    <name type="common">Rayed Mediterranean limpet</name>
    <dbReference type="NCBI Taxonomy" id="87958"/>
    <lineage>
        <taxon>Eukaryota</taxon>
        <taxon>Metazoa</taxon>
        <taxon>Spiralia</taxon>
        <taxon>Lophotrochozoa</taxon>
        <taxon>Mollusca</taxon>
        <taxon>Gastropoda</taxon>
        <taxon>Patellogastropoda</taxon>
        <taxon>Patelloidea</taxon>
        <taxon>Patellidae</taxon>
        <taxon>Patella</taxon>
    </lineage>
</organism>
<comment type="caution">
    <text evidence="2">The sequence shown here is derived from an EMBL/GenBank/DDBJ whole genome shotgun (WGS) entry which is preliminary data.</text>
</comment>
<accession>A0AAN8Q1H7</accession>
<dbReference type="CDD" id="cd17058">
    <property type="entry name" value="Ubl_SNRNP25"/>
    <property type="match status" value="1"/>
</dbReference>
<dbReference type="Pfam" id="PF18036">
    <property type="entry name" value="Ubiquitin_4"/>
    <property type="match status" value="1"/>
</dbReference>
<dbReference type="PANTHER" id="PTHR14942:SF0">
    <property type="entry name" value="U11_U12 SMALL NUCLEAR RIBONUCLEOPROTEIN 25 KDA PROTEIN"/>
    <property type="match status" value="1"/>
</dbReference>
<dbReference type="EMBL" id="JAZGQO010000003">
    <property type="protein sequence ID" value="KAK6188816.1"/>
    <property type="molecule type" value="Genomic_DNA"/>
</dbReference>
<evidence type="ECO:0000259" key="1">
    <source>
        <dbReference type="Pfam" id="PF18036"/>
    </source>
</evidence>
<reference evidence="2 3" key="1">
    <citation type="submission" date="2024-01" db="EMBL/GenBank/DDBJ databases">
        <title>The genome of the rayed Mediterranean limpet Patella caerulea (Linnaeus, 1758).</title>
        <authorList>
            <person name="Anh-Thu Weber A."/>
            <person name="Halstead-Nussloch G."/>
        </authorList>
    </citation>
    <scope>NUCLEOTIDE SEQUENCE [LARGE SCALE GENOMIC DNA]</scope>
    <source>
        <strain evidence="2">AATW-2023a</strain>
        <tissue evidence="2">Whole specimen</tissue>
    </source>
</reference>
<feature type="domain" description="SNRNP25 ubiquitin-like" evidence="1">
    <location>
        <begin position="91"/>
        <end position="179"/>
    </location>
</feature>
<evidence type="ECO:0000313" key="2">
    <source>
        <dbReference type="EMBL" id="KAK6188816.1"/>
    </source>
</evidence>
<evidence type="ECO:0000313" key="3">
    <source>
        <dbReference type="Proteomes" id="UP001347796"/>
    </source>
</evidence>
<dbReference type="Proteomes" id="UP001347796">
    <property type="component" value="Unassembled WGS sequence"/>
</dbReference>
<protein>
    <recommendedName>
        <fullName evidence="1">SNRNP25 ubiquitin-like domain-containing protein</fullName>
    </recommendedName>
</protein>
<dbReference type="InterPro" id="IPR029071">
    <property type="entry name" value="Ubiquitin-like_domsf"/>
</dbReference>
<dbReference type="Gene3D" id="3.10.20.90">
    <property type="entry name" value="Phosphatidylinositol 3-kinase Catalytic Subunit, Chain A, domain 1"/>
    <property type="match status" value="1"/>
</dbReference>
<keyword evidence="3" id="KW-1185">Reference proteome</keyword>
<dbReference type="GO" id="GO:0005689">
    <property type="term" value="C:U12-type spliceosomal complex"/>
    <property type="evidence" value="ECO:0007669"/>
    <property type="project" value="TreeGrafter"/>
</dbReference>
<name>A0AAN8Q1H7_PATCE</name>
<proteinExistence type="predicted"/>
<gene>
    <name evidence="2" type="ORF">SNE40_004915</name>
</gene>
<sequence length="182" mass="21138">MDKQTRDESLDVKAIVKIKQEPFKQLKGKDDVQQSEKLTTDTTLSHKDAMQQVQDILAELIPSDPLLQDLPGQVTLEEVNSMIALEHGQAMVVFVRRDDGISMPIVVIQDATVLDLKQAIKRYVMLKQARSGSTQHISWKYVWRRHWLYYDNQKLSDDKKTLKEYGIRNKAEVTFIKRLKEK</sequence>
<dbReference type="GO" id="GO:0000398">
    <property type="term" value="P:mRNA splicing, via spliceosome"/>
    <property type="evidence" value="ECO:0007669"/>
    <property type="project" value="InterPro"/>
</dbReference>
<dbReference type="InterPro" id="IPR039690">
    <property type="entry name" value="SNRNP25"/>
</dbReference>
<dbReference type="InterPro" id="IPR040610">
    <property type="entry name" value="SNRNP25_ubiquitin"/>
</dbReference>
<dbReference type="PANTHER" id="PTHR14942">
    <property type="entry name" value="U11/U12 SMALL NUCLEAR RIBONUCLEOPROTEIN 25 KDA PROTEIN"/>
    <property type="match status" value="1"/>
</dbReference>
<dbReference type="AlphaFoldDB" id="A0AAN8Q1H7"/>
<dbReference type="SUPFAM" id="SSF54236">
    <property type="entry name" value="Ubiquitin-like"/>
    <property type="match status" value="1"/>
</dbReference>